<organism evidence="2 3">
    <name type="scientific">Amycolatopsis iheyensis</name>
    <dbReference type="NCBI Taxonomy" id="2945988"/>
    <lineage>
        <taxon>Bacteria</taxon>
        <taxon>Bacillati</taxon>
        <taxon>Actinomycetota</taxon>
        <taxon>Actinomycetes</taxon>
        <taxon>Pseudonocardiales</taxon>
        <taxon>Pseudonocardiaceae</taxon>
        <taxon>Amycolatopsis</taxon>
    </lineage>
</organism>
<protein>
    <submittedName>
        <fullName evidence="2">DUF397 domain-containing protein</fullName>
    </submittedName>
</protein>
<evidence type="ECO:0000259" key="1">
    <source>
        <dbReference type="Pfam" id="PF04149"/>
    </source>
</evidence>
<name>A0A9X2NF88_9PSEU</name>
<accession>A0A9X2NF88</accession>
<dbReference type="Proteomes" id="UP001144096">
    <property type="component" value="Unassembled WGS sequence"/>
</dbReference>
<dbReference type="RefSeq" id="WP_257922834.1">
    <property type="nucleotide sequence ID" value="NZ_JAMXQV010000014.1"/>
</dbReference>
<dbReference type="InterPro" id="IPR007278">
    <property type="entry name" value="DUF397"/>
</dbReference>
<proteinExistence type="predicted"/>
<sequence>MAIWLKSSYSAGSGENGNCVEVAFRDRAIAARDSKAPTAGALEVPPAAWSAFLSAVTPGGPATAAR</sequence>
<dbReference type="AlphaFoldDB" id="A0A9X2NF88"/>
<dbReference type="Pfam" id="PF04149">
    <property type="entry name" value="DUF397"/>
    <property type="match status" value="1"/>
</dbReference>
<keyword evidence="3" id="KW-1185">Reference proteome</keyword>
<evidence type="ECO:0000313" key="2">
    <source>
        <dbReference type="EMBL" id="MCR6486258.1"/>
    </source>
</evidence>
<evidence type="ECO:0000313" key="3">
    <source>
        <dbReference type="Proteomes" id="UP001144096"/>
    </source>
</evidence>
<dbReference type="EMBL" id="JAMXQV010000014">
    <property type="protein sequence ID" value="MCR6486258.1"/>
    <property type="molecule type" value="Genomic_DNA"/>
</dbReference>
<reference evidence="2" key="1">
    <citation type="submission" date="2022-06" db="EMBL/GenBank/DDBJ databases">
        <title>Amycolatopsis iheyaensis sp. nov., a new species of the genus Amycolatopsis isolated from soil in Iheya island, Japan.</title>
        <authorList>
            <person name="Ngamcharungchit C."/>
            <person name="Kanto H."/>
            <person name="Take A."/>
            <person name="Intra B."/>
            <person name="Matsumoto A."/>
            <person name="Panbangred W."/>
            <person name="Inahashi Y."/>
        </authorList>
    </citation>
    <scope>NUCLEOTIDE SEQUENCE</scope>
    <source>
        <strain evidence="2">OK19-0408</strain>
    </source>
</reference>
<gene>
    <name evidence="2" type="ORF">M8542_25860</name>
</gene>
<comment type="caution">
    <text evidence="2">The sequence shown here is derived from an EMBL/GenBank/DDBJ whole genome shotgun (WGS) entry which is preliminary data.</text>
</comment>
<feature type="domain" description="DUF397" evidence="1">
    <location>
        <begin position="4"/>
        <end position="56"/>
    </location>
</feature>